<evidence type="ECO:0000313" key="2">
    <source>
        <dbReference type="Proteomes" id="UP000324222"/>
    </source>
</evidence>
<protein>
    <submittedName>
        <fullName evidence="1">Uncharacterized protein</fullName>
    </submittedName>
</protein>
<evidence type="ECO:0000313" key="1">
    <source>
        <dbReference type="EMBL" id="MPD02332.1"/>
    </source>
</evidence>
<organism evidence="1 2">
    <name type="scientific">Portunus trituberculatus</name>
    <name type="common">Swimming crab</name>
    <name type="synonym">Neptunus trituberculatus</name>
    <dbReference type="NCBI Taxonomy" id="210409"/>
    <lineage>
        <taxon>Eukaryota</taxon>
        <taxon>Metazoa</taxon>
        <taxon>Ecdysozoa</taxon>
        <taxon>Arthropoda</taxon>
        <taxon>Crustacea</taxon>
        <taxon>Multicrustacea</taxon>
        <taxon>Malacostraca</taxon>
        <taxon>Eumalacostraca</taxon>
        <taxon>Eucarida</taxon>
        <taxon>Decapoda</taxon>
        <taxon>Pleocyemata</taxon>
        <taxon>Brachyura</taxon>
        <taxon>Eubrachyura</taxon>
        <taxon>Portunoidea</taxon>
        <taxon>Portunidae</taxon>
        <taxon>Portuninae</taxon>
        <taxon>Portunus</taxon>
    </lineage>
</organism>
<name>A0A5B7JWE6_PORTR</name>
<gene>
    <name evidence="1" type="ORF">E2C01_097909</name>
</gene>
<proteinExistence type="predicted"/>
<dbReference type="Proteomes" id="UP000324222">
    <property type="component" value="Unassembled WGS sequence"/>
</dbReference>
<reference evidence="1 2" key="1">
    <citation type="submission" date="2019-05" db="EMBL/GenBank/DDBJ databases">
        <title>Another draft genome of Portunus trituberculatus and its Hox gene families provides insights of decapod evolution.</title>
        <authorList>
            <person name="Jeong J.-H."/>
            <person name="Song I."/>
            <person name="Kim S."/>
            <person name="Choi T."/>
            <person name="Kim D."/>
            <person name="Ryu S."/>
            <person name="Kim W."/>
        </authorList>
    </citation>
    <scope>NUCLEOTIDE SEQUENCE [LARGE SCALE GENOMIC DNA]</scope>
    <source>
        <tissue evidence="1">Muscle</tissue>
    </source>
</reference>
<sequence>MGLISEVR</sequence>
<comment type="caution">
    <text evidence="1">The sequence shown here is derived from an EMBL/GenBank/DDBJ whole genome shotgun (WGS) entry which is preliminary data.</text>
</comment>
<accession>A0A5B7JWE6</accession>
<dbReference type="EMBL" id="VSRR010130983">
    <property type="protein sequence ID" value="MPD02332.1"/>
    <property type="molecule type" value="Genomic_DNA"/>
</dbReference>
<keyword evidence="2" id="KW-1185">Reference proteome</keyword>